<comment type="caution">
    <text evidence="1">The sequence shown here is derived from an EMBL/GenBank/DDBJ whole genome shotgun (WGS) entry which is preliminary data.</text>
</comment>
<keyword evidence="2" id="KW-1185">Reference proteome</keyword>
<dbReference type="GO" id="GO:0042771">
    <property type="term" value="P:intrinsic apoptotic signaling pathway in response to DNA damage by p53 class mediator"/>
    <property type="evidence" value="ECO:0007669"/>
    <property type="project" value="TreeGrafter"/>
</dbReference>
<dbReference type="Proteomes" id="UP000525205">
    <property type="component" value="Unassembled WGS sequence"/>
</dbReference>
<dbReference type="GO" id="GO:0071480">
    <property type="term" value="P:cellular response to gamma radiation"/>
    <property type="evidence" value="ECO:0007669"/>
    <property type="project" value="InterPro"/>
</dbReference>
<dbReference type="AlphaFoldDB" id="A0A7K8PY14"/>
<evidence type="ECO:0000313" key="2">
    <source>
        <dbReference type="Proteomes" id="UP000525205"/>
    </source>
</evidence>
<protein>
    <submittedName>
        <fullName evidence="1">TM109 protein</fullName>
    </submittedName>
</protein>
<reference evidence="1 2" key="1">
    <citation type="submission" date="2019-09" db="EMBL/GenBank/DDBJ databases">
        <title>Bird 10,000 Genomes (B10K) Project - Family phase.</title>
        <authorList>
            <person name="Zhang G."/>
        </authorList>
    </citation>
    <scope>NUCLEOTIDE SEQUENCE [LARGE SCALE GENOMIC DNA]</scope>
    <source>
        <strain evidence="1">B10K-CU-031-03</strain>
        <tissue evidence="1">Muscle</tissue>
    </source>
</reference>
<gene>
    <name evidence="1" type="primary">Tmem109</name>
    <name evidence="1" type="ORF">COCCOC_R08055</name>
</gene>
<evidence type="ECO:0000313" key="1">
    <source>
        <dbReference type="EMBL" id="NXE83762.1"/>
    </source>
</evidence>
<dbReference type="EMBL" id="VWPP01000816">
    <property type="protein sequence ID" value="NXE83762.1"/>
    <property type="molecule type" value="Genomic_DNA"/>
</dbReference>
<dbReference type="Pfam" id="PF14965">
    <property type="entry name" value="BRI3BP"/>
    <property type="match status" value="1"/>
</dbReference>
<dbReference type="PANTHER" id="PTHR14550">
    <property type="entry name" value="TRANSMEMBRANE PROTEIN 109"/>
    <property type="match status" value="1"/>
</dbReference>
<organism evidence="1 2">
    <name type="scientific">Cochlearius cochlearius</name>
    <name type="common">Boat-billed heron</name>
    <dbReference type="NCBI Taxonomy" id="110676"/>
    <lineage>
        <taxon>Eukaryota</taxon>
        <taxon>Metazoa</taxon>
        <taxon>Chordata</taxon>
        <taxon>Craniata</taxon>
        <taxon>Vertebrata</taxon>
        <taxon>Euteleostomi</taxon>
        <taxon>Archelosauria</taxon>
        <taxon>Archosauria</taxon>
        <taxon>Dinosauria</taxon>
        <taxon>Saurischia</taxon>
        <taxon>Theropoda</taxon>
        <taxon>Coelurosauria</taxon>
        <taxon>Aves</taxon>
        <taxon>Neognathae</taxon>
        <taxon>Neoaves</taxon>
        <taxon>Aequornithes</taxon>
        <taxon>Pelecaniformes</taxon>
        <taxon>Ardeidae</taxon>
        <taxon>Cochlearius</taxon>
    </lineage>
</organism>
<feature type="non-terminal residue" evidence="1">
    <location>
        <position position="179"/>
    </location>
</feature>
<name>A0A7K8PY14_COCCO</name>
<proteinExistence type="predicted"/>
<sequence>AADDLLSRLGRAAWEGLEGWVGPQPLRLVTETLAATLWVVSSGISVALTMLCGILGDLLAACGVSGDRLVRTAALGPGEVQRVLLWGLAALLGSWLLSRLRGLLLPALRWVKLCCFLGAFLHVAASRESPTVQAGMLLGLWVLYTLLGRLVGSPGPSTHLDAAVRSLEWKVEELRRRQK</sequence>
<feature type="non-terminal residue" evidence="1">
    <location>
        <position position="1"/>
    </location>
</feature>
<dbReference type="PANTHER" id="PTHR14550:SF2">
    <property type="entry name" value="TRANSMEMBRANE PROTEIN 109"/>
    <property type="match status" value="1"/>
</dbReference>
<accession>A0A7K8PY14</accession>
<dbReference type="InterPro" id="IPR039492">
    <property type="entry name" value="TMEM109"/>
</dbReference>